<protein>
    <submittedName>
        <fullName evidence="2">Uncharacterized protein</fullName>
    </submittedName>
</protein>
<accession>A0ABN8HXF1</accession>
<organism evidence="2 3">
    <name type="scientific">Iphiclides podalirius</name>
    <name type="common">scarce swallowtail</name>
    <dbReference type="NCBI Taxonomy" id="110791"/>
    <lineage>
        <taxon>Eukaryota</taxon>
        <taxon>Metazoa</taxon>
        <taxon>Ecdysozoa</taxon>
        <taxon>Arthropoda</taxon>
        <taxon>Hexapoda</taxon>
        <taxon>Insecta</taxon>
        <taxon>Pterygota</taxon>
        <taxon>Neoptera</taxon>
        <taxon>Endopterygota</taxon>
        <taxon>Lepidoptera</taxon>
        <taxon>Glossata</taxon>
        <taxon>Ditrysia</taxon>
        <taxon>Papilionoidea</taxon>
        <taxon>Papilionidae</taxon>
        <taxon>Papilioninae</taxon>
        <taxon>Iphiclides</taxon>
    </lineage>
</organism>
<dbReference type="Proteomes" id="UP000837857">
    <property type="component" value="Chromosome 15"/>
</dbReference>
<feature type="region of interest" description="Disordered" evidence="1">
    <location>
        <begin position="62"/>
        <end position="81"/>
    </location>
</feature>
<name>A0ABN8HXF1_9NEOP</name>
<dbReference type="EMBL" id="OW152827">
    <property type="protein sequence ID" value="CAH2043119.1"/>
    <property type="molecule type" value="Genomic_DNA"/>
</dbReference>
<evidence type="ECO:0000313" key="2">
    <source>
        <dbReference type="EMBL" id="CAH2043119.1"/>
    </source>
</evidence>
<keyword evidence="3" id="KW-1185">Reference proteome</keyword>
<sequence length="108" mass="12042">MGRVNGTTPRFVACAAEHSVKRRLPLDGQANGPSFRVKKVNVRVSEDSITQDNPASRCRRGEFKKVPKTMNNPHDFSPPYIPKSTRKVQLIKCKIVLQALNCVQVVSP</sequence>
<evidence type="ECO:0000313" key="3">
    <source>
        <dbReference type="Proteomes" id="UP000837857"/>
    </source>
</evidence>
<gene>
    <name evidence="2" type="ORF">IPOD504_LOCUS4156</name>
</gene>
<reference evidence="2" key="1">
    <citation type="submission" date="2022-03" db="EMBL/GenBank/DDBJ databases">
        <authorList>
            <person name="Martin H S."/>
        </authorList>
    </citation>
    <scope>NUCLEOTIDE SEQUENCE</scope>
</reference>
<proteinExistence type="predicted"/>
<feature type="non-terminal residue" evidence="2">
    <location>
        <position position="108"/>
    </location>
</feature>
<evidence type="ECO:0000256" key="1">
    <source>
        <dbReference type="SAM" id="MobiDB-lite"/>
    </source>
</evidence>